<dbReference type="AlphaFoldDB" id="A0A401IXD0"/>
<dbReference type="SUPFAM" id="SSF53756">
    <property type="entry name" value="UDP-Glycosyltransferase/glycogen phosphorylase"/>
    <property type="match status" value="1"/>
</dbReference>
<dbReference type="CDD" id="cd03811">
    <property type="entry name" value="GT4_GT28_WabH-like"/>
    <property type="match status" value="1"/>
</dbReference>
<gene>
    <name evidence="3" type="ORF">MBESOW_P0272</name>
</gene>
<dbReference type="GO" id="GO:0016757">
    <property type="term" value="F:glycosyltransferase activity"/>
    <property type="evidence" value="ECO:0007669"/>
    <property type="project" value="UniProtKB-KW"/>
</dbReference>
<dbReference type="EMBL" id="BBQY01000001">
    <property type="protein sequence ID" value="GBH29019.1"/>
    <property type="molecule type" value="Genomic_DNA"/>
</dbReference>
<evidence type="ECO:0000256" key="1">
    <source>
        <dbReference type="ARBA" id="ARBA00022676"/>
    </source>
</evidence>
<dbReference type="STRING" id="1192759.GCA_000277525_00888"/>
<name>A0A401IXD0_SPHXE</name>
<dbReference type="Pfam" id="PF13692">
    <property type="entry name" value="Glyco_trans_1_4"/>
    <property type="match status" value="1"/>
</dbReference>
<protein>
    <submittedName>
        <fullName evidence="3">Uncharacterized protein</fullName>
    </submittedName>
</protein>
<sequence>MHVATFLQDLAGVESAVLAFTRGHPHNHQVIHNPVVTDGLVALSGEAPEHRWLTDGAGIPVLLGCGRLHHQKGFDVLISAVRKVLDERAVRLVILGEGPLRPQLEAQLKSLNLDDHVDLAGFSRNPFAMMRAADAFILSSRWEGLPTVLIEALACGANIVATDCPSGPLEVLEGGRFGRLVPVDDSDALAKAIGASLDMPLDRVSAKARAADFTLDRAVDNYMALFAHLRSRG</sequence>
<keyword evidence="4" id="KW-1185">Reference proteome</keyword>
<dbReference type="PANTHER" id="PTHR12526">
    <property type="entry name" value="GLYCOSYLTRANSFERASE"/>
    <property type="match status" value="1"/>
</dbReference>
<dbReference type="RefSeq" id="WP_262503506.1">
    <property type="nucleotide sequence ID" value="NZ_BBQY01000001.1"/>
</dbReference>
<evidence type="ECO:0000313" key="4">
    <source>
        <dbReference type="Proteomes" id="UP000290975"/>
    </source>
</evidence>
<dbReference type="Proteomes" id="UP000290975">
    <property type="component" value="Unassembled WGS sequence"/>
</dbReference>
<keyword evidence="1" id="KW-0328">Glycosyltransferase</keyword>
<dbReference type="Gene3D" id="3.40.50.2000">
    <property type="entry name" value="Glycogen Phosphorylase B"/>
    <property type="match status" value="2"/>
</dbReference>
<comment type="caution">
    <text evidence="3">The sequence shown here is derived from an EMBL/GenBank/DDBJ whole genome shotgun (WGS) entry which is preliminary data.</text>
</comment>
<accession>A0A401IXD0</accession>
<proteinExistence type="predicted"/>
<evidence type="ECO:0000313" key="3">
    <source>
        <dbReference type="EMBL" id="GBH29019.1"/>
    </source>
</evidence>
<evidence type="ECO:0000256" key="2">
    <source>
        <dbReference type="ARBA" id="ARBA00022679"/>
    </source>
</evidence>
<organism evidence="3 4">
    <name type="scientific">Sphingobium xenophagum</name>
    <dbReference type="NCBI Taxonomy" id="121428"/>
    <lineage>
        <taxon>Bacteria</taxon>
        <taxon>Pseudomonadati</taxon>
        <taxon>Pseudomonadota</taxon>
        <taxon>Alphaproteobacteria</taxon>
        <taxon>Sphingomonadales</taxon>
        <taxon>Sphingomonadaceae</taxon>
        <taxon>Sphingobium</taxon>
    </lineage>
</organism>
<dbReference type="PANTHER" id="PTHR12526:SF510">
    <property type="entry name" value="D-INOSITOL 3-PHOSPHATE GLYCOSYLTRANSFERASE"/>
    <property type="match status" value="1"/>
</dbReference>
<reference evidence="3 4" key="1">
    <citation type="submission" date="2014-12" db="EMBL/GenBank/DDBJ databases">
        <title>Whole genome sequencing of Sphingobium xenophagum OW59.</title>
        <authorList>
            <person name="Ohta Y."/>
            <person name="Nishi S."/>
            <person name="Hatada Y."/>
        </authorList>
    </citation>
    <scope>NUCLEOTIDE SEQUENCE [LARGE SCALE GENOMIC DNA]</scope>
    <source>
        <strain evidence="3 4">OW59</strain>
    </source>
</reference>
<keyword evidence="2" id="KW-0808">Transferase</keyword>